<accession>A0AA38PH13</accession>
<protein>
    <submittedName>
        <fullName evidence="1">Uncharacterized protein</fullName>
    </submittedName>
</protein>
<sequence length="67" mass="7904">MRLPQPLLSRTLDPLLGVFTGFLAYYLHENHPRTALPQEQRLAELVRWKWLERNDRAEAMNSQEGTK</sequence>
<organism evidence="1 2">
    <name type="scientific">Lentinula raphanica</name>
    <dbReference type="NCBI Taxonomy" id="153919"/>
    <lineage>
        <taxon>Eukaryota</taxon>
        <taxon>Fungi</taxon>
        <taxon>Dikarya</taxon>
        <taxon>Basidiomycota</taxon>
        <taxon>Agaricomycotina</taxon>
        <taxon>Agaricomycetes</taxon>
        <taxon>Agaricomycetidae</taxon>
        <taxon>Agaricales</taxon>
        <taxon>Marasmiineae</taxon>
        <taxon>Omphalotaceae</taxon>
        <taxon>Lentinula</taxon>
    </lineage>
</organism>
<gene>
    <name evidence="1" type="ORF">F5878DRAFT_392517</name>
</gene>
<dbReference type="PANTHER" id="PTHR28011">
    <property type="entry name" value="NON-CLASSICAL EXPORT PROTEIN 1"/>
    <property type="match status" value="1"/>
</dbReference>
<reference evidence="1" key="1">
    <citation type="submission" date="2022-08" db="EMBL/GenBank/DDBJ databases">
        <authorList>
            <consortium name="DOE Joint Genome Institute"/>
            <person name="Min B."/>
            <person name="Riley R."/>
            <person name="Sierra-Patev S."/>
            <person name="Naranjo-Ortiz M."/>
            <person name="Looney B."/>
            <person name="Konkel Z."/>
            <person name="Slot J.C."/>
            <person name="Sakamoto Y."/>
            <person name="Steenwyk J.L."/>
            <person name="Rokas A."/>
            <person name="Carro J."/>
            <person name="Camarero S."/>
            <person name="Ferreira P."/>
            <person name="Molpeceres G."/>
            <person name="Ruiz-Duenas F.J."/>
            <person name="Serrano A."/>
            <person name="Henrissat B."/>
            <person name="Drula E."/>
            <person name="Hughes K.W."/>
            <person name="Mata J.L."/>
            <person name="Ishikawa N.K."/>
            <person name="Vargas-Isla R."/>
            <person name="Ushijima S."/>
            <person name="Smith C.A."/>
            <person name="Ahrendt S."/>
            <person name="Andreopoulos W."/>
            <person name="He G."/>
            <person name="Labutti K."/>
            <person name="Lipzen A."/>
            <person name="Ng V."/>
            <person name="Sandor L."/>
            <person name="Barry K."/>
            <person name="Martinez A.T."/>
            <person name="Xiao Y."/>
            <person name="Gibbons J.G."/>
            <person name="Terashima K."/>
            <person name="Hibbett D.S."/>
            <person name="Grigoriev I.V."/>
        </authorList>
    </citation>
    <scope>NUCLEOTIDE SEQUENCE</scope>
    <source>
        <strain evidence="1">TFB9207</strain>
    </source>
</reference>
<proteinExistence type="predicted"/>
<evidence type="ECO:0000313" key="2">
    <source>
        <dbReference type="Proteomes" id="UP001163846"/>
    </source>
</evidence>
<keyword evidence="2" id="KW-1185">Reference proteome</keyword>
<comment type="caution">
    <text evidence="1">The sequence shown here is derived from an EMBL/GenBank/DDBJ whole genome shotgun (WGS) entry which is preliminary data.</text>
</comment>
<dbReference type="AlphaFoldDB" id="A0AA38PH13"/>
<dbReference type="Proteomes" id="UP001163846">
    <property type="component" value="Unassembled WGS sequence"/>
</dbReference>
<dbReference type="EMBL" id="MU806004">
    <property type="protein sequence ID" value="KAJ3842485.1"/>
    <property type="molecule type" value="Genomic_DNA"/>
</dbReference>
<dbReference type="PANTHER" id="PTHR28011:SF1">
    <property type="entry name" value="NON-CLASSICAL EXPORT PROTEIN 1"/>
    <property type="match status" value="1"/>
</dbReference>
<dbReference type="InterPro" id="IPR024242">
    <property type="entry name" value="NCE101"/>
</dbReference>
<dbReference type="GO" id="GO:0009306">
    <property type="term" value="P:protein secretion"/>
    <property type="evidence" value="ECO:0007669"/>
    <property type="project" value="InterPro"/>
</dbReference>
<name>A0AA38PH13_9AGAR</name>
<evidence type="ECO:0000313" key="1">
    <source>
        <dbReference type="EMBL" id="KAJ3842485.1"/>
    </source>
</evidence>
<dbReference type="Pfam" id="PF11654">
    <property type="entry name" value="NCE101"/>
    <property type="match status" value="1"/>
</dbReference>